<evidence type="ECO:0000256" key="5">
    <source>
        <dbReference type="ARBA" id="ARBA00022692"/>
    </source>
</evidence>
<keyword evidence="7 11" id="KW-0297">G-protein coupled receptor</keyword>
<comment type="similarity">
    <text evidence="2 11">Belongs to the G-protein coupled receptor 1 family.</text>
</comment>
<dbReference type="SUPFAM" id="SSF81321">
    <property type="entry name" value="Family A G protein-coupled receptor-like"/>
    <property type="match status" value="1"/>
</dbReference>
<dbReference type="GO" id="GO:0016503">
    <property type="term" value="F:pheromone receptor activity"/>
    <property type="evidence" value="ECO:0007669"/>
    <property type="project" value="InterPro"/>
</dbReference>
<keyword evidence="3 11" id="KW-1003">Cell membrane</keyword>
<dbReference type="InterPro" id="IPR004072">
    <property type="entry name" value="Vmron_rcpt_1"/>
</dbReference>
<evidence type="ECO:0000256" key="10">
    <source>
        <dbReference type="ARBA" id="ARBA00023224"/>
    </source>
</evidence>
<keyword evidence="5 11" id="KW-0812">Transmembrane</keyword>
<comment type="subcellular location">
    <subcellularLocation>
        <location evidence="1 11">Cell membrane</location>
        <topology evidence="1 11">Multi-pass membrane protein</topology>
    </subcellularLocation>
</comment>
<organism evidence="13 14">
    <name type="scientific">Erpetoichthys calabaricus</name>
    <name type="common">Rope fish</name>
    <name type="synonym">Calamoichthys calabaricus</name>
    <dbReference type="NCBI Taxonomy" id="27687"/>
    <lineage>
        <taxon>Eukaryota</taxon>
        <taxon>Metazoa</taxon>
        <taxon>Chordata</taxon>
        <taxon>Craniata</taxon>
        <taxon>Vertebrata</taxon>
        <taxon>Euteleostomi</taxon>
        <taxon>Actinopterygii</taxon>
        <taxon>Polypteriformes</taxon>
        <taxon>Polypteridae</taxon>
        <taxon>Erpetoichthys</taxon>
    </lineage>
</organism>
<reference evidence="13" key="1">
    <citation type="submission" date="2021-06" db="EMBL/GenBank/DDBJ databases">
        <authorList>
            <consortium name="Wellcome Sanger Institute Data Sharing"/>
        </authorList>
    </citation>
    <scope>NUCLEOTIDE SEQUENCE [LARGE SCALE GENOMIC DNA]</scope>
</reference>
<dbReference type="AlphaFoldDB" id="A0A8C4SWJ6"/>
<feature type="transmembrane region" description="Helical" evidence="11">
    <location>
        <begin position="171"/>
        <end position="188"/>
    </location>
</feature>
<feature type="transmembrane region" description="Helical" evidence="11">
    <location>
        <begin position="194"/>
        <end position="212"/>
    </location>
</feature>
<accession>A0A8C4SWJ6</accession>
<evidence type="ECO:0000256" key="3">
    <source>
        <dbReference type="ARBA" id="ARBA00022475"/>
    </source>
</evidence>
<keyword evidence="9 11" id="KW-0675">Receptor</keyword>
<feature type="transmembrane region" description="Helical" evidence="11">
    <location>
        <begin position="97"/>
        <end position="118"/>
    </location>
</feature>
<reference evidence="13" key="2">
    <citation type="submission" date="2025-08" db="UniProtKB">
        <authorList>
            <consortium name="Ensembl"/>
        </authorList>
    </citation>
    <scope>IDENTIFICATION</scope>
</reference>
<keyword evidence="14" id="KW-1185">Reference proteome</keyword>
<feature type="transmembrane region" description="Helical" evidence="11">
    <location>
        <begin position="12"/>
        <end position="35"/>
    </location>
</feature>
<feature type="transmembrane region" description="Helical" evidence="11">
    <location>
        <begin position="241"/>
        <end position="263"/>
    </location>
</feature>
<feature type="domain" description="G-protein coupled receptors family 1 profile" evidence="12">
    <location>
        <begin position="25"/>
        <end position="291"/>
    </location>
</feature>
<keyword evidence="8 11" id="KW-0472">Membrane</keyword>
<evidence type="ECO:0000256" key="2">
    <source>
        <dbReference type="ARBA" id="ARBA00010663"/>
    </source>
</evidence>
<dbReference type="Proteomes" id="UP000694620">
    <property type="component" value="Chromosome 3"/>
</dbReference>
<protein>
    <recommendedName>
        <fullName evidence="11">Vomeronasal type-1 receptor</fullName>
    </recommendedName>
</protein>
<sequence>MSISMMVTILKASCFLILTVISIPSNLFICCAFLHTRLIEAKLTPADVILCHLALVNLASTFTRSFSQMLTAFGYWSIYDDFGCKMVLFFFRMSKTLSIKLTCLLSTYQAVLIAPATSILDSLKLKIPKYLQHIIFSLYVFSFVFSVHLILYSSSTLINNTIPLYTFNYEYCYVTYPNYTFFISIGLSLFFRDFAFILLMAVMSCYILVLLYQHGTKVKSLRSSDHGSSGSRPEAKASHAVVTLVVLYTLFFGVDNVIWLYSLTTVRVAPLISDVRIFFSVLYVSVCPVVVIATNPKVRGKLNVSKLKRLPSSTDTSSSTV</sequence>
<dbReference type="Ensembl" id="ENSECRT00000022978.1">
    <property type="protein sequence ID" value="ENSECRP00000022499.1"/>
    <property type="gene ID" value="ENSECRG00000015217.1"/>
</dbReference>
<dbReference type="Gene3D" id="1.20.1070.10">
    <property type="entry name" value="Rhodopsin 7-helix transmembrane proteins"/>
    <property type="match status" value="1"/>
</dbReference>
<evidence type="ECO:0000313" key="13">
    <source>
        <dbReference type="Ensembl" id="ENSECRP00000022499.1"/>
    </source>
</evidence>
<proteinExistence type="inferred from homology"/>
<dbReference type="PROSITE" id="PS50262">
    <property type="entry name" value="G_PROTEIN_RECEP_F1_2"/>
    <property type="match status" value="1"/>
</dbReference>
<evidence type="ECO:0000259" key="12">
    <source>
        <dbReference type="PROSITE" id="PS50262"/>
    </source>
</evidence>
<dbReference type="Pfam" id="PF03402">
    <property type="entry name" value="V1R"/>
    <property type="match status" value="1"/>
</dbReference>
<evidence type="ECO:0000256" key="9">
    <source>
        <dbReference type="ARBA" id="ARBA00023170"/>
    </source>
</evidence>
<dbReference type="GO" id="GO:0019236">
    <property type="term" value="P:response to pheromone"/>
    <property type="evidence" value="ECO:0007669"/>
    <property type="project" value="UniProtKB-KW"/>
</dbReference>
<evidence type="ECO:0000256" key="1">
    <source>
        <dbReference type="ARBA" id="ARBA00004651"/>
    </source>
</evidence>
<dbReference type="GeneTree" id="ENSGT01030000234553"/>
<dbReference type="InterPro" id="IPR017452">
    <property type="entry name" value="GPCR_Rhodpsn_7TM"/>
</dbReference>
<feature type="transmembrane region" description="Helical" evidence="11">
    <location>
        <begin position="130"/>
        <end position="151"/>
    </location>
</feature>
<dbReference type="PANTHER" id="PTHR24062">
    <property type="entry name" value="VOMERONASAL TYPE-1 RECEPTOR"/>
    <property type="match status" value="1"/>
</dbReference>
<evidence type="ECO:0000256" key="4">
    <source>
        <dbReference type="ARBA" id="ARBA00022507"/>
    </source>
</evidence>
<evidence type="ECO:0000256" key="7">
    <source>
        <dbReference type="ARBA" id="ARBA00023040"/>
    </source>
</evidence>
<dbReference type="GO" id="GO:0005886">
    <property type="term" value="C:plasma membrane"/>
    <property type="evidence" value="ECO:0007669"/>
    <property type="project" value="UniProtKB-SubCell"/>
</dbReference>
<evidence type="ECO:0000313" key="14">
    <source>
        <dbReference type="Proteomes" id="UP000694620"/>
    </source>
</evidence>
<evidence type="ECO:0000256" key="11">
    <source>
        <dbReference type="RuleBase" id="RU364061"/>
    </source>
</evidence>
<evidence type="ECO:0000256" key="6">
    <source>
        <dbReference type="ARBA" id="ARBA00022989"/>
    </source>
</evidence>
<evidence type="ECO:0000256" key="8">
    <source>
        <dbReference type="ARBA" id="ARBA00023136"/>
    </source>
</evidence>
<keyword evidence="10 11" id="KW-0807">Transducer</keyword>
<reference evidence="13" key="3">
    <citation type="submission" date="2025-09" db="UniProtKB">
        <authorList>
            <consortium name="Ensembl"/>
        </authorList>
    </citation>
    <scope>IDENTIFICATION</scope>
</reference>
<name>A0A8C4SWJ6_ERPCA</name>
<feature type="transmembrane region" description="Helical" evidence="11">
    <location>
        <begin position="275"/>
        <end position="293"/>
    </location>
</feature>
<keyword evidence="4 11" id="KW-0589">Pheromone response</keyword>
<keyword evidence="6 11" id="KW-1133">Transmembrane helix</keyword>